<proteinExistence type="predicted"/>
<organism evidence="1 3">
    <name type="scientific">Caproicibacter fermentans</name>
    <dbReference type="NCBI Taxonomy" id="2576756"/>
    <lineage>
        <taxon>Bacteria</taxon>
        <taxon>Bacillati</taxon>
        <taxon>Bacillota</taxon>
        <taxon>Clostridia</taxon>
        <taxon>Eubacteriales</taxon>
        <taxon>Acutalibacteraceae</taxon>
        <taxon>Caproicibacter</taxon>
    </lineage>
</organism>
<sequence length="112" mass="11904">MAKFEKLVNGDFESIISTLENDILQSGVSMNLVDESNYQSGGTKVAVRVYDKYFMRNGNRASLSLTVAGADRSVFIAAIGAGGGSGVFLNFSLGAETELTDLVADSVRRMGL</sequence>
<accession>A0A6N8I456</accession>
<dbReference type="RefSeq" id="WP_066644044.1">
    <property type="nucleotide sequence ID" value="NZ_CP060286.1"/>
</dbReference>
<dbReference type="Pfam" id="PF19524">
    <property type="entry name" value="DUF6054"/>
    <property type="match status" value="1"/>
</dbReference>
<dbReference type="AlphaFoldDB" id="A0A6N8I456"/>
<dbReference type="InterPro" id="IPR046117">
    <property type="entry name" value="DUF6054"/>
</dbReference>
<name>A0A6N8I456_9FIRM</name>
<dbReference type="EMBL" id="CP060286">
    <property type="protein sequence ID" value="QNK41396.1"/>
    <property type="molecule type" value="Genomic_DNA"/>
</dbReference>
<protein>
    <submittedName>
        <fullName evidence="1">Uncharacterized protein</fullName>
    </submittedName>
</protein>
<dbReference type="Proteomes" id="UP000515909">
    <property type="component" value="Chromosome"/>
</dbReference>
<evidence type="ECO:0000313" key="3">
    <source>
        <dbReference type="Proteomes" id="UP000469440"/>
    </source>
</evidence>
<reference evidence="1 3" key="1">
    <citation type="submission" date="2019-09" db="EMBL/GenBank/DDBJ databases">
        <title>Genome sequence of Clostridium sp. EA1.</title>
        <authorList>
            <person name="Poehlein A."/>
            <person name="Bengelsdorf F.R."/>
            <person name="Daniel R."/>
        </authorList>
    </citation>
    <scope>NUCLEOTIDE SEQUENCE [LARGE SCALE GENOMIC DNA]</scope>
    <source>
        <strain evidence="1 3">EA1</strain>
    </source>
</reference>
<dbReference type="KEGG" id="cfem:HCR03_03685"/>
<reference evidence="2 4" key="2">
    <citation type="submission" date="2020-08" db="EMBL/GenBank/DDBJ databases">
        <title>The isolate Caproiciproducens sp. 7D4C2 produces n-caproate at mildly acidic conditions from hexoses: genome and rBOX comparison with related strains and chain-elongating bacteria.</title>
        <authorList>
            <person name="Esquivel-Elizondo S."/>
            <person name="Bagci C."/>
            <person name="Temovska M."/>
            <person name="Jeon B.S."/>
            <person name="Bessarab I."/>
            <person name="Williams R.B.H."/>
            <person name="Huson D.H."/>
            <person name="Angenent L.T."/>
        </authorList>
    </citation>
    <scope>NUCLEOTIDE SEQUENCE [LARGE SCALE GENOMIC DNA]</scope>
    <source>
        <strain evidence="2 4">7D4C2</strain>
    </source>
</reference>
<dbReference type="OrthoDB" id="4774735at2"/>
<evidence type="ECO:0000313" key="4">
    <source>
        <dbReference type="Proteomes" id="UP000515909"/>
    </source>
</evidence>
<dbReference type="Proteomes" id="UP000469440">
    <property type="component" value="Unassembled WGS sequence"/>
</dbReference>
<gene>
    <name evidence="1" type="ORF">CAFE_35900</name>
    <name evidence="2" type="ORF">HCR03_03685</name>
</gene>
<keyword evidence="3" id="KW-1185">Reference proteome</keyword>
<dbReference type="EMBL" id="VWXL01000106">
    <property type="protein sequence ID" value="MVB12844.1"/>
    <property type="molecule type" value="Genomic_DNA"/>
</dbReference>
<evidence type="ECO:0000313" key="2">
    <source>
        <dbReference type="EMBL" id="QNK41396.1"/>
    </source>
</evidence>
<accession>A0A7G8TCQ5</accession>
<evidence type="ECO:0000313" key="1">
    <source>
        <dbReference type="EMBL" id="MVB12844.1"/>
    </source>
</evidence>